<comment type="caution">
    <text evidence="1">The sequence shown here is derived from an EMBL/GenBank/DDBJ whole genome shotgun (WGS) entry which is preliminary data.</text>
</comment>
<organism evidence="1 2">
    <name type="scientific">Microbulbifer salipaludis</name>
    <dbReference type="NCBI Taxonomy" id="187980"/>
    <lineage>
        <taxon>Bacteria</taxon>
        <taxon>Pseudomonadati</taxon>
        <taxon>Pseudomonadota</taxon>
        <taxon>Gammaproteobacteria</taxon>
        <taxon>Cellvibrionales</taxon>
        <taxon>Microbulbiferaceae</taxon>
        <taxon>Microbulbifer</taxon>
    </lineage>
</organism>
<name>A0ABS3E8F6_9GAMM</name>
<sequence length="74" mass="8059">MTCDNENTAITAMAEILSEQGFDDLGSAFEVLHSELMLIEYLGAAAYKRSGGHRGHANGFKPRCMPTRVGDLEL</sequence>
<reference evidence="1 2" key="1">
    <citation type="submission" date="2020-12" db="EMBL/GenBank/DDBJ databases">
        <title>Oil enriched cultivation method for isolating marine PHA-producing bacteria.</title>
        <authorList>
            <person name="Zheng W."/>
            <person name="Yu S."/>
            <person name="Huang Y."/>
        </authorList>
    </citation>
    <scope>NUCLEOTIDE SEQUENCE [LARGE SCALE GENOMIC DNA]</scope>
    <source>
        <strain evidence="1 2">SN0-2</strain>
    </source>
</reference>
<dbReference type="RefSeq" id="WP_207002363.1">
    <property type="nucleotide sequence ID" value="NZ_JAEKJR010000002.1"/>
</dbReference>
<protein>
    <submittedName>
        <fullName evidence="1">Uncharacterized protein</fullName>
    </submittedName>
</protein>
<evidence type="ECO:0000313" key="2">
    <source>
        <dbReference type="Proteomes" id="UP000664293"/>
    </source>
</evidence>
<accession>A0ABS3E8F6</accession>
<gene>
    <name evidence="1" type="ORF">JF535_11920</name>
</gene>
<dbReference type="EMBL" id="JAEKJR010000002">
    <property type="protein sequence ID" value="MBN8431561.1"/>
    <property type="molecule type" value="Genomic_DNA"/>
</dbReference>
<evidence type="ECO:0000313" key="1">
    <source>
        <dbReference type="EMBL" id="MBN8431561.1"/>
    </source>
</evidence>
<proteinExistence type="predicted"/>
<keyword evidence="2" id="KW-1185">Reference proteome</keyword>
<dbReference type="Proteomes" id="UP000664293">
    <property type="component" value="Unassembled WGS sequence"/>
</dbReference>